<gene>
    <name evidence="2" type="ORF">BSL78_11531</name>
</gene>
<dbReference type="SUPFAM" id="SSF52540">
    <property type="entry name" value="P-loop containing nucleoside triphosphate hydrolases"/>
    <property type="match status" value="1"/>
</dbReference>
<sequence length="661" mass="76594">MRVIFGDPGYGKSTLGIQLVHDWCKRVVSSPLTDIEFVIFIRFRQLGSIKSLFEAIKLFLLPIDSELSVKDIESIIRRSKSTLVIFDGYDEIDEKANFLKSDIKSIIERTMLQSLHVIVTTRTNCFPKEVASSSLYIRLNGFDNEDRRNYIKKAIVAGDTYAADDILHRLQQNPIHGDICEVPLLFVMYAHITHERGTDLKFNSVTSFFRYMISCFHNHLRNKYSDDHNAGTLIYETDHSQLDEAAFDLLTREKNKNSWSKEDFISKLGKYFYEHYLRIGLFIEEEILSFDEKYGELSSEVINRKIVVRFFHNLVCEWYAAHYLAKQVKSLSESKLRTILGNLDLFNLQYVYRFACGINSDAADLIIKYLNTLKDGEKLAILCLLEKSGTVDNIKETVRQLCVDTIYISSEHSRLLQRSTMQLIDIAFRVQIPIKCIDLEKCVDSVDPSKRKLTLSSGLKLQSLKMVKELKITERGRELTYDEVTDIFEYSVICEGLEQLTFECCLLPENSGECLFTELEKKGVLVQWNPTAQWFQLDQDGKWKGKKNIVAQEYMLKLLELVFHNVFCHLLHPVYAQKDMQESKRQTIATEKLGIWMLLDIVWLLDAPYILYAVTEWIKSLANEVMWFNNLEVGFQCPAGSYKVGFYPRAIYSFPSEMTSK</sequence>
<dbReference type="Proteomes" id="UP000230750">
    <property type="component" value="Unassembled WGS sequence"/>
</dbReference>
<organism evidence="2 3">
    <name type="scientific">Stichopus japonicus</name>
    <name type="common">Sea cucumber</name>
    <dbReference type="NCBI Taxonomy" id="307972"/>
    <lineage>
        <taxon>Eukaryota</taxon>
        <taxon>Metazoa</taxon>
        <taxon>Echinodermata</taxon>
        <taxon>Eleutherozoa</taxon>
        <taxon>Echinozoa</taxon>
        <taxon>Holothuroidea</taxon>
        <taxon>Aspidochirotacea</taxon>
        <taxon>Aspidochirotida</taxon>
        <taxon>Stichopodidae</taxon>
        <taxon>Apostichopus</taxon>
    </lineage>
</organism>
<evidence type="ECO:0000259" key="1">
    <source>
        <dbReference type="PROSITE" id="PS50837"/>
    </source>
</evidence>
<dbReference type="STRING" id="307972.A0A2G8KU86"/>
<dbReference type="Pfam" id="PF05729">
    <property type="entry name" value="NACHT"/>
    <property type="match status" value="1"/>
</dbReference>
<comment type="caution">
    <text evidence="2">The sequence shown here is derived from an EMBL/GenBank/DDBJ whole genome shotgun (WGS) entry which is preliminary data.</text>
</comment>
<reference evidence="2 3" key="1">
    <citation type="journal article" date="2017" name="PLoS Biol.">
        <title>The sea cucumber genome provides insights into morphological evolution and visceral regeneration.</title>
        <authorList>
            <person name="Zhang X."/>
            <person name="Sun L."/>
            <person name="Yuan J."/>
            <person name="Sun Y."/>
            <person name="Gao Y."/>
            <person name="Zhang L."/>
            <person name="Li S."/>
            <person name="Dai H."/>
            <person name="Hamel J.F."/>
            <person name="Liu C."/>
            <person name="Yu Y."/>
            <person name="Liu S."/>
            <person name="Lin W."/>
            <person name="Guo K."/>
            <person name="Jin S."/>
            <person name="Xu P."/>
            <person name="Storey K.B."/>
            <person name="Huan P."/>
            <person name="Zhang T."/>
            <person name="Zhou Y."/>
            <person name="Zhang J."/>
            <person name="Lin C."/>
            <person name="Li X."/>
            <person name="Xing L."/>
            <person name="Huo D."/>
            <person name="Sun M."/>
            <person name="Wang L."/>
            <person name="Mercier A."/>
            <person name="Li F."/>
            <person name="Yang H."/>
            <person name="Xiang J."/>
        </authorList>
    </citation>
    <scope>NUCLEOTIDE SEQUENCE [LARGE SCALE GENOMIC DNA]</scope>
    <source>
        <strain evidence="2">Shaxun</strain>
        <tissue evidence="2">Muscle</tissue>
    </source>
</reference>
<evidence type="ECO:0000313" key="3">
    <source>
        <dbReference type="Proteomes" id="UP000230750"/>
    </source>
</evidence>
<dbReference type="OrthoDB" id="120976at2759"/>
<keyword evidence="3" id="KW-1185">Reference proteome</keyword>
<dbReference type="Gene3D" id="3.40.50.300">
    <property type="entry name" value="P-loop containing nucleotide triphosphate hydrolases"/>
    <property type="match status" value="1"/>
</dbReference>
<accession>A0A2G8KU86</accession>
<evidence type="ECO:0000313" key="2">
    <source>
        <dbReference type="EMBL" id="PIK51569.1"/>
    </source>
</evidence>
<dbReference type="AlphaFoldDB" id="A0A2G8KU86"/>
<dbReference type="InterPro" id="IPR007111">
    <property type="entry name" value="NACHT_NTPase"/>
</dbReference>
<dbReference type="PANTHER" id="PTHR46312:SF2">
    <property type="entry name" value="NUCLEOTIDE-BINDING OLIGOMERIZATION DOMAIN-CONTAINING PROTEIN 2-LIKE"/>
    <property type="match status" value="1"/>
</dbReference>
<dbReference type="PROSITE" id="PS50837">
    <property type="entry name" value="NACHT"/>
    <property type="match status" value="1"/>
</dbReference>
<proteinExistence type="predicted"/>
<name>A0A2G8KU86_STIJA</name>
<protein>
    <recommendedName>
        <fullName evidence="1">NACHT domain-containing protein</fullName>
    </recommendedName>
</protein>
<dbReference type="EMBL" id="MRZV01000365">
    <property type="protein sequence ID" value="PIK51569.1"/>
    <property type="molecule type" value="Genomic_DNA"/>
</dbReference>
<dbReference type="InterPro" id="IPR027417">
    <property type="entry name" value="P-loop_NTPase"/>
</dbReference>
<dbReference type="PANTHER" id="PTHR46312">
    <property type="entry name" value="NACHT DOMAIN-CONTAINING PROTEIN"/>
    <property type="match status" value="1"/>
</dbReference>
<feature type="domain" description="NACHT" evidence="1">
    <location>
        <begin position="1"/>
        <end position="124"/>
    </location>
</feature>